<feature type="coiled-coil region" evidence="1">
    <location>
        <begin position="40"/>
        <end position="90"/>
    </location>
</feature>
<comment type="caution">
    <text evidence="3">The sequence shown here is derived from an EMBL/GenBank/DDBJ whole genome shotgun (WGS) entry which is preliminary data.</text>
</comment>
<gene>
    <name evidence="3" type="ORF">J2S13_000942</name>
</gene>
<evidence type="ECO:0000256" key="1">
    <source>
        <dbReference type="SAM" id="Coils"/>
    </source>
</evidence>
<organism evidence="3 4">
    <name type="scientific">Oikeobacillus pervagus</name>
    <dbReference type="NCBI Taxonomy" id="1325931"/>
    <lineage>
        <taxon>Bacteria</taxon>
        <taxon>Bacillati</taxon>
        <taxon>Bacillota</taxon>
        <taxon>Bacilli</taxon>
        <taxon>Bacillales</taxon>
        <taxon>Bacillaceae</taxon>
        <taxon>Oikeobacillus</taxon>
    </lineage>
</organism>
<proteinExistence type="predicted"/>
<keyword evidence="2" id="KW-1133">Transmembrane helix</keyword>
<sequence>MLVDINLLPEKETRSKSVLYILLVLILLAIILVVTNFILIQTKKSDLALLESKIKTAEQLRTALESSVENDESENSVEKLNEAVEWAESKRIRTVPVLQHLIELLPKRGFFRSFSYTSTENLKLEVQFDVNREAAFYLIELQSSKWIQSVRLLSVSTDELVKEGEKSNDDMKIKKDLPRYIAEYEISLKDTNIKKDEMKTVDTVDKERGEDQP</sequence>
<name>A0AAJ1WJY0_9BACI</name>
<dbReference type="Proteomes" id="UP001237207">
    <property type="component" value="Unassembled WGS sequence"/>
</dbReference>
<evidence type="ECO:0000313" key="4">
    <source>
        <dbReference type="Proteomes" id="UP001237207"/>
    </source>
</evidence>
<dbReference type="RefSeq" id="WP_307256534.1">
    <property type="nucleotide sequence ID" value="NZ_JAUSUC010000008.1"/>
</dbReference>
<evidence type="ECO:0000313" key="3">
    <source>
        <dbReference type="EMBL" id="MDQ0214546.1"/>
    </source>
</evidence>
<keyword evidence="1" id="KW-0175">Coiled coil</keyword>
<keyword evidence="4" id="KW-1185">Reference proteome</keyword>
<feature type="transmembrane region" description="Helical" evidence="2">
    <location>
        <begin position="20"/>
        <end position="40"/>
    </location>
</feature>
<protein>
    <submittedName>
        <fullName evidence="3">Type IV pilus assembly protein PilN</fullName>
    </submittedName>
</protein>
<keyword evidence="2" id="KW-0472">Membrane</keyword>
<evidence type="ECO:0000256" key="2">
    <source>
        <dbReference type="SAM" id="Phobius"/>
    </source>
</evidence>
<keyword evidence="2" id="KW-0812">Transmembrane</keyword>
<accession>A0AAJ1WJY0</accession>
<dbReference type="EMBL" id="JAUSUC010000008">
    <property type="protein sequence ID" value="MDQ0214546.1"/>
    <property type="molecule type" value="Genomic_DNA"/>
</dbReference>
<reference evidence="3" key="1">
    <citation type="submission" date="2023-07" db="EMBL/GenBank/DDBJ databases">
        <title>Genomic Encyclopedia of Type Strains, Phase IV (KMG-IV): sequencing the most valuable type-strain genomes for metagenomic binning, comparative biology and taxonomic classification.</title>
        <authorList>
            <person name="Goeker M."/>
        </authorList>
    </citation>
    <scope>NUCLEOTIDE SEQUENCE</scope>
    <source>
        <strain evidence="3">DSM 23947</strain>
    </source>
</reference>
<dbReference type="AlphaFoldDB" id="A0AAJ1WJY0"/>